<evidence type="ECO:0000313" key="1">
    <source>
        <dbReference type="EMBL" id="KAJ2759230.1"/>
    </source>
</evidence>
<dbReference type="Proteomes" id="UP001140234">
    <property type="component" value="Unassembled WGS sequence"/>
</dbReference>
<organism evidence="1 2">
    <name type="scientific">Coemansia nantahalensis</name>
    <dbReference type="NCBI Taxonomy" id="2789366"/>
    <lineage>
        <taxon>Eukaryota</taxon>
        <taxon>Fungi</taxon>
        <taxon>Fungi incertae sedis</taxon>
        <taxon>Zoopagomycota</taxon>
        <taxon>Kickxellomycotina</taxon>
        <taxon>Kickxellomycetes</taxon>
        <taxon>Kickxellales</taxon>
        <taxon>Kickxellaceae</taxon>
        <taxon>Coemansia</taxon>
    </lineage>
</organism>
<comment type="caution">
    <text evidence="1">The sequence shown here is derived from an EMBL/GenBank/DDBJ whole genome shotgun (WGS) entry which is preliminary data.</text>
</comment>
<keyword evidence="2" id="KW-1185">Reference proteome</keyword>
<name>A0ACC1JJN0_9FUNG</name>
<sequence>MTVSETLRVLDTLSKRRLSKRERALRARQNLDAFVRGPAGSPQPEKPLRQEKQRPGKQRPAKQRPAKGAAGKVEKVTPQMLRDRNAATLRAADRLVTARCQDLHRDVLELLRARKERRQPKLKRKQQRSYFDFEDA</sequence>
<protein>
    <submittedName>
        <fullName evidence="1">Uncharacterized protein</fullName>
    </submittedName>
</protein>
<evidence type="ECO:0000313" key="2">
    <source>
        <dbReference type="Proteomes" id="UP001140234"/>
    </source>
</evidence>
<reference evidence="1" key="1">
    <citation type="submission" date="2022-07" db="EMBL/GenBank/DDBJ databases">
        <title>Phylogenomic reconstructions and comparative analyses of Kickxellomycotina fungi.</title>
        <authorList>
            <person name="Reynolds N.K."/>
            <person name="Stajich J.E."/>
            <person name="Barry K."/>
            <person name="Grigoriev I.V."/>
            <person name="Crous P."/>
            <person name="Smith M.E."/>
        </authorList>
    </citation>
    <scope>NUCLEOTIDE SEQUENCE</scope>
    <source>
        <strain evidence="1">CBS 109366</strain>
    </source>
</reference>
<proteinExistence type="predicted"/>
<accession>A0ACC1JJN0</accession>
<gene>
    <name evidence="1" type="ORF">IWQ57_006609</name>
</gene>
<dbReference type="EMBL" id="JANBUJ010003852">
    <property type="protein sequence ID" value="KAJ2759230.1"/>
    <property type="molecule type" value="Genomic_DNA"/>
</dbReference>